<name>A0A139A7R8_GONPJ</name>
<evidence type="ECO:0000256" key="6">
    <source>
        <dbReference type="ARBA" id="ARBA00023277"/>
    </source>
</evidence>
<keyword evidence="9" id="KW-0472">Membrane</keyword>
<dbReference type="EMBL" id="KQ965784">
    <property type="protein sequence ID" value="KXS12830.1"/>
    <property type="molecule type" value="Genomic_DNA"/>
</dbReference>
<dbReference type="CDD" id="cd11296">
    <property type="entry name" value="O-FucT_like"/>
    <property type="match status" value="1"/>
</dbReference>
<dbReference type="Proteomes" id="UP000070544">
    <property type="component" value="Unassembled WGS sequence"/>
</dbReference>
<evidence type="ECO:0000256" key="3">
    <source>
        <dbReference type="ARBA" id="ARBA00022679"/>
    </source>
</evidence>
<dbReference type="GO" id="GO:0006004">
    <property type="term" value="P:fucose metabolic process"/>
    <property type="evidence" value="ECO:0007669"/>
    <property type="project" value="UniProtKB-KW"/>
</dbReference>
<keyword evidence="6" id="KW-0119">Carbohydrate metabolism</keyword>
<evidence type="ECO:0000256" key="8">
    <source>
        <dbReference type="ARBA" id="ARBA00026232"/>
    </source>
</evidence>
<dbReference type="PANTHER" id="PTHR13398:SF0">
    <property type="entry name" value="GDP-FUCOSE PROTEIN O-FUCOSYLTRANSFERASE 2"/>
    <property type="match status" value="1"/>
</dbReference>
<dbReference type="InterPro" id="IPR045130">
    <property type="entry name" value="OFUT2-like"/>
</dbReference>
<dbReference type="Gene3D" id="3.40.50.11350">
    <property type="match status" value="1"/>
</dbReference>
<protein>
    <recommendedName>
        <fullName evidence="8">GDP-fucose protein O-fucosyltransferase 2</fullName>
    </recommendedName>
</protein>
<dbReference type="GO" id="GO:0005783">
    <property type="term" value="C:endoplasmic reticulum"/>
    <property type="evidence" value="ECO:0007669"/>
    <property type="project" value="UniProtKB-SubCell"/>
</dbReference>
<evidence type="ECO:0000313" key="11">
    <source>
        <dbReference type="Proteomes" id="UP000070544"/>
    </source>
</evidence>
<gene>
    <name evidence="10" type="ORF">M427DRAFT_389307</name>
</gene>
<comment type="subcellular location">
    <subcellularLocation>
        <location evidence="1">Endoplasmic reticulum</location>
    </subcellularLocation>
</comment>
<comment type="similarity">
    <text evidence="7">Belongs to the glycosyltransferase 68 family.</text>
</comment>
<evidence type="ECO:0000256" key="1">
    <source>
        <dbReference type="ARBA" id="ARBA00004240"/>
    </source>
</evidence>
<evidence type="ECO:0000313" key="10">
    <source>
        <dbReference type="EMBL" id="KXS12830.1"/>
    </source>
</evidence>
<dbReference type="PANTHER" id="PTHR13398">
    <property type="entry name" value="GDP-FUCOSE PROTEIN O-FUCOSYLTRANSFERASE 2"/>
    <property type="match status" value="1"/>
</dbReference>
<dbReference type="OrthoDB" id="2559662at2759"/>
<comment type="pathway">
    <text evidence="2">Protein modification; protein glycosylation.</text>
</comment>
<dbReference type="Pfam" id="PF10250">
    <property type="entry name" value="O-FucT"/>
    <property type="match status" value="1"/>
</dbReference>
<feature type="transmembrane region" description="Helical" evidence="9">
    <location>
        <begin position="12"/>
        <end position="29"/>
    </location>
</feature>
<accession>A0A139A7R8</accession>
<keyword evidence="9" id="KW-0812">Transmembrane</keyword>
<dbReference type="InterPro" id="IPR019378">
    <property type="entry name" value="GDP-Fuc_O-FucTrfase"/>
</dbReference>
<dbReference type="STRING" id="1344416.A0A139A7R8"/>
<proteinExistence type="inferred from homology"/>
<dbReference type="GO" id="GO:0046922">
    <property type="term" value="F:peptide-O-fucosyltransferase activity"/>
    <property type="evidence" value="ECO:0007669"/>
    <property type="project" value="InterPro"/>
</dbReference>
<evidence type="ECO:0000256" key="5">
    <source>
        <dbReference type="ARBA" id="ARBA00023253"/>
    </source>
</evidence>
<evidence type="ECO:0000256" key="2">
    <source>
        <dbReference type="ARBA" id="ARBA00004922"/>
    </source>
</evidence>
<keyword evidence="11" id="KW-1185">Reference proteome</keyword>
<keyword evidence="4" id="KW-0256">Endoplasmic reticulum</keyword>
<keyword evidence="9" id="KW-1133">Transmembrane helix</keyword>
<reference evidence="10 11" key="1">
    <citation type="journal article" date="2015" name="Genome Biol. Evol.">
        <title>Phylogenomic analyses indicate that early fungi evolved digesting cell walls of algal ancestors of land plants.</title>
        <authorList>
            <person name="Chang Y."/>
            <person name="Wang S."/>
            <person name="Sekimoto S."/>
            <person name="Aerts A.L."/>
            <person name="Choi C."/>
            <person name="Clum A."/>
            <person name="LaButti K.M."/>
            <person name="Lindquist E.A."/>
            <person name="Yee Ngan C."/>
            <person name="Ohm R.A."/>
            <person name="Salamov A.A."/>
            <person name="Grigoriev I.V."/>
            <person name="Spatafora J.W."/>
            <person name="Berbee M.L."/>
        </authorList>
    </citation>
    <scope>NUCLEOTIDE SEQUENCE [LARGE SCALE GENOMIC DNA]</scope>
    <source>
        <strain evidence="10 11">JEL478</strain>
    </source>
</reference>
<evidence type="ECO:0000256" key="7">
    <source>
        <dbReference type="ARBA" id="ARBA00025803"/>
    </source>
</evidence>
<sequence>MPPSLFRLLPRIGLILILGATAVLLYLAIPPSYSKVRKVELERSKLFSNGFARSNTRFVLFINQYVHVGFNNQLLESILLQHFAQLLNRTYVFHPYVWSPTVSPFVFDRHPSFPYFYLRPSRLPLSAFVSGPLIDFPDAVTSEAWEQLCDAADTALVEEESWERDTISAQAWWTQKLLERGEKCLAVRFVGRKPFGFEFFDDPSFPSVYQSLAPFFRRFSFSHIVQAAAERVRKSLFNGVPPSHILVVHFRRGDFTSHCTYIEEQRLPFSGVNNLADPSFDSASASHSEFRRRCYPTPAEASLVIQKAIKESKTPIEGVYISTDAQRWEIEQLSASIVPALTVRSSRDLTLGREEKHVAVAIDMAIAEMSGVFVGNGWSTLTATVVMLRLAIRDSDSLRNIHLF</sequence>
<evidence type="ECO:0000256" key="4">
    <source>
        <dbReference type="ARBA" id="ARBA00022824"/>
    </source>
</evidence>
<organism evidence="10 11">
    <name type="scientific">Gonapodya prolifera (strain JEL478)</name>
    <name type="common">Monoblepharis prolifera</name>
    <dbReference type="NCBI Taxonomy" id="1344416"/>
    <lineage>
        <taxon>Eukaryota</taxon>
        <taxon>Fungi</taxon>
        <taxon>Fungi incertae sedis</taxon>
        <taxon>Chytridiomycota</taxon>
        <taxon>Chytridiomycota incertae sedis</taxon>
        <taxon>Monoblepharidomycetes</taxon>
        <taxon>Monoblepharidales</taxon>
        <taxon>Gonapodyaceae</taxon>
        <taxon>Gonapodya</taxon>
    </lineage>
</organism>
<keyword evidence="3" id="KW-0808">Transferase</keyword>
<dbReference type="AlphaFoldDB" id="A0A139A7R8"/>
<keyword evidence="5" id="KW-0294">Fucose metabolism</keyword>
<dbReference type="OMA" id="HASKCGW"/>
<evidence type="ECO:0000256" key="9">
    <source>
        <dbReference type="SAM" id="Phobius"/>
    </source>
</evidence>